<dbReference type="Pfam" id="PF00825">
    <property type="entry name" value="Ribonuclease_P"/>
    <property type="match status" value="1"/>
</dbReference>
<dbReference type="HAMAP" id="MF_00227">
    <property type="entry name" value="RNase_P"/>
    <property type="match status" value="1"/>
</dbReference>
<name>A0ABT0CF72_THEVL</name>
<gene>
    <name evidence="6 8" type="primary">rnpA</name>
    <name evidence="8" type="ORF">JX360_16185</name>
</gene>
<protein>
    <recommendedName>
        <fullName evidence="6 7">Ribonuclease P protein component</fullName>
        <shortName evidence="6">RNase P protein</shortName>
        <shortName evidence="6">RNaseP protein</shortName>
        <ecNumber evidence="6 7">3.1.26.5</ecNumber>
    </recommendedName>
    <alternativeName>
        <fullName evidence="6">Protein C5</fullName>
    </alternativeName>
</protein>
<keyword evidence="3 6" id="KW-0255">Endonuclease</keyword>
<comment type="catalytic activity">
    <reaction evidence="6">
        <text>Endonucleolytic cleavage of RNA, removing 5'-extranucleotides from tRNA precursor.</text>
        <dbReference type="EC" id="3.1.26.5"/>
    </reaction>
</comment>
<evidence type="ECO:0000256" key="4">
    <source>
        <dbReference type="ARBA" id="ARBA00022801"/>
    </source>
</evidence>
<dbReference type="InterPro" id="IPR014721">
    <property type="entry name" value="Ribsml_uS5_D2-typ_fold_subgr"/>
</dbReference>
<comment type="function">
    <text evidence="6">RNaseP catalyzes the removal of the 5'-leader sequence from pre-tRNA to produce the mature 5'-terminus. It can also cleave other RNA substrates such as 4.5S RNA. The protein component plays an auxiliary but essential role in vivo by binding to the 5'-leader sequence and broadening the substrate specificity of the ribozyme.</text>
</comment>
<keyword evidence="9" id="KW-1185">Reference proteome</keyword>
<dbReference type="SUPFAM" id="SSF54211">
    <property type="entry name" value="Ribosomal protein S5 domain 2-like"/>
    <property type="match status" value="1"/>
</dbReference>
<keyword evidence="5 6" id="KW-0694">RNA-binding</keyword>
<comment type="caution">
    <text evidence="8">The sequence shown here is derived from an EMBL/GenBank/DDBJ whole genome shotgun (WGS) entry which is preliminary data.</text>
</comment>
<dbReference type="PANTHER" id="PTHR33992:SF1">
    <property type="entry name" value="RIBONUCLEASE P PROTEIN COMPONENT"/>
    <property type="match status" value="1"/>
</dbReference>
<evidence type="ECO:0000313" key="9">
    <source>
        <dbReference type="Proteomes" id="UP000830835"/>
    </source>
</evidence>
<dbReference type="InterPro" id="IPR000100">
    <property type="entry name" value="RNase_P"/>
</dbReference>
<dbReference type="EMBL" id="JAFIRA010000064">
    <property type="protein sequence ID" value="MCJ2544425.1"/>
    <property type="molecule type" value="Genomic_DNA"/>
</dbReference>
<keyword evidence="2 6" id="KW-0540">Nuclease</keyword>
<comment type="subunit">
    <text evidence="6">Consists of a catalytic RNA component (M1 or rnpB) and a protein subunit.</text>
</comment>
<evidence type="ECO:0000256" key="3">
    <source>
        <dbReference type="ARBA" id="ARBA00022759"/>
    </source>
</evidence>
<organism evidence="8 9">
    <name type="scientific">Thermostichus vulcanus str. 'Rupite'</name>
    <dbReference type="NCBI Taxonomy" id="2813851"/>
    <lineage>
        <taxon>Bacteria</taxon>
        <taxon>Bacillati</taxon>
        <taxon>Cyanobacteriota</taxon>
        <taxon>Cyanophyceae</taxon>
        <taxon>Thermostichales</taxon>
        <taxon>Thermostichaceae</taxon>
        <taxon>Thermostichus</taxon>
    </lineage>
</organism>
<evidence type="ECO:0000256" key="5">
    <source>
        <dbReference type="ARBA" id="ARBA00022884"/>
    </source>
</evidence>
<keyword evidence="1 6" id="KW-0819">tRNA processing</keyword>
<evidence type="ECO:0000256" key="1">
    <source>
        <dbReference type="ARBA" id="ARBA00022694"/>
    </source>
</evidence>
<comment type="similarity">
    <text evidence="6">Belongs to the RnpA family.</text>
</comment>
<reference evidence="8" key="1">
    <citation type="submission" date="2021-02" db="EMBL/GenBank/DDBJ databases">
        <title>The CRISPR/cas machinery reduction and long-range gene transfer in the hot spring cyanobacterium Synechococcus.</title>
        <authorList>
            <person name="Dvorak P."/>
            <person name="Jahodarova E."/>
            <person name="Hasler P."/>
            <person name="Poulickova A."/>
        </authorList>
    </citation>
    <scope>NUCLEOTIDE SEQUENCE</scope>
    <source>
        <strain evidence="8">Rupite</strain>
    </source>
</reference>
<dbReference type="PANTHER" id="PTHR33992">
    <property type="entry name" value="RIBONUCLEASE P PROTEIN COMPONENT"/>
    <property type="match status" value="1"/>
</dbReference>
<evidence type="ECO:0000256" key="2">
    <source>
        <dbReference type="ARBA" id="ARBA00022722"/>
    </source>
</evidence>
<dbReference type="GO" id="GO:0004526">
    <property type="term" value="F:ribonuclease P activity"/>
    <property type="evidence" value="ECO:0007669"/>
    <property type="project" value="UniProtKB-EC"/>
</dbReference>
<evidence type="ECO:0000313" key="8">
    <source>
        <dbReference type="EMBL" id="MCJ2544425.1"/>
    </source>
</evidence>
<dbReference type="NCBIfam" id="TIGR00188">
    <property type="entry name" value="rnpA"/>
    <property type="match status" value="1"/>
</dbReference>
<proteinExistence type="inferred from homology"/>
<sequence>MLPAHHRLRERRAFQALYRASQRRSSAGLTLLFHPMPPELEGIPSQVGLVISRKVSKSSVRRNRLRRQLREILRSLCPNLKPGYRLLLIPKAGVLNWSWGQLQVEVQRLLQKADLLEVQSRDPD</sequence>
<evidence type="ECO:0000256" key="7">
    <source>
        <dbReference type="NCBIfam" id="TIGR00188"/>
    </source>
</evidence>
<dbReference type="Gene3D" id="3.30.230.10">
    <property type="match status" value="1"/>
</dbReference>
<dbReference type="InterPro" id="IPR020568">
    <property type="entry name" value="Ribosomal_Su5_D2-typ_SF"/>
</dbReference>
<accession>A0ABT0CF72</accession>
<dbReference type="RefSeq" id="WP_244352974.1">
    <property type="nucleotide sequence ID" value="NZ_JAFIRA010000064.1"/>
</dbReference>
<dbReference type="Proteomes" id="UP000830835">
    <property type="component" value="Unassembled WGS sequence"/>
</dbReference>
<evidence type="ECO:0000256" key="6">
    <source>
        <dbReference type="HAMAP-Rule" id="MF_00227"/>
    </source>
</evidence>
<dbReference type="EC" id="3.1.26.5" evidence="6 7"/>
<keyword evidence="4 6" id="KW-0378">Hydrolase</keyword>